<organism evidence="1 2">
    <name type="scientific">Streptomyces nanshensis</name>
    <dbReference type="NCBI Taxonomy" id="518642"/>
    <lineage>
        <taxon>Bacteria</taxon>
        <taxon>Bacillati</taxon>
        <taxon>Actinomycetota</taxon>
        <taxon>Actinomycetes</taxon>
        <taxon>Kitasatosporales</taxon>
        <taxon>Streptomycetaceae</taxon>
        <taxon>Streptomyces</taxon>
    </lineage>
</organism>
<sequence>MSEPQQIFAAIAAGVANAPERGLALLQPIVDRGPRPTYALLCSLAEAASHTAREQPGDFFGIELESVTTGEPGSIEELPPQIRFAAQFVTAWANRDHDTAHGLFTALAATEHLATGIGAVYDMAVATARNIVDAQRQGRP</sequence>
<evidence type="ECO:0000313" key="1">
    <source>
        <dbReference type="EMBL" id="OEV09328.1"/>
    </source>
</evidence>
<protein>
    <submittedName>
        <fullName evidence="1">Uncharacterized protein</fullName>
    </submittedName>
</protein>
<name>A0A1E7KZE4_9ACTN</name>
<accession>A0A1E7KZE4</accession>
<gene>
    <name evidence="1" type="ORF">AN218_23150</name>
</gene>
<dbReference type="RefSeq" id="WP_070018830.1">
    <property type="nucleotide sequence ID" value="NZ_LJGW01000377.1"/>
</dbReference>
<dbReference type="AlphaFoldDB" id="A0A1E7KZE4"/>
<evidence type="ECO:0000313" key="2">
    <source>
        <dbReference type="Proteomes" id="UP000176005"/>
    </source>
</evidence>
<dbReference type="Proteomes" id="UP000176005">
    <property type="component" value="Unassembled WGS sequence"/>
</dbReference>
<reference evidence="1 2" key="1">
    <citation type="journal article" date="2016" name="Front. Microbiol.">
        <title>Comparative Genomics Analysis of Streptomyces Species Reveals Their Adaptation to the Marine Environment and Their Diversity at the Genomic Level.</title>
        <authorList>
            <person name="Tian X."/>
            <person name="Zhang Z."/>
            <person name="Yang T."/>
            <person name="Chen M."/>
            <person name="Li J."/>
            <person name="Chen F."/>
            <person name="Yang J."/>
            <person name="Li W."/>
            <person name="Zhang B."/>
            <person name="Zhang Z."/>
            <person name="Wu J."/>
            <person name="Zhang C."/>
            <person name="Long L."/>
            <person name="Xiao J."/>
        </authorList>
    </citation>
    <scope>NUCLEOTIDE SEQUENCE [LARGE SCALE GENOMIC DNA]</scope>
    <source>
        <strain evidence="1 2">SCSIO 10429</strain>
    </source>
</reference>
<comment type="caution">
    <text evidence="1">The sequence shown here is derived from an EMBL/GenBank/DDBJ whole genome shotgun (WGS) entry which is preliminary data.</text>
</comment>
<proteinExistence type="predicted"/>
<dbReference type="EMBL" id="LJGW01000377">
    <property type="protein sequence ID" value="OEV09328.1"/>
    <property type="molecule type" value="Genomic_DNA"/>
</dbReference>
<keyword evidence="2" id="KW-1185">Reference proteome</keyword>